<dbReference type="Gene3D" id="1.25.40.540">
    <property type="entry name" value="TAP42-like family"/>
    <property type="match status" value="1"/>
</dbReference>
<dbReference type="OrthoDB" id="10261753at2759"/>
<proteinExistence type="predicted"/>
<organism evidence="2 3">
    <name type="scientific">Babesia ovis</name>
    <dbReference type="NCBI Taxonomy" id="5869"/>
    <lineage>
        <taxon>Eukaryota</taxon>
        <taxon>Sar</taxon>
        <taxon>Alveolata</taxon>
        <taxon>Apicomplexa</taxon>
        <taxon>Aconoidasida</taxon>
        <taxon>Piroplasmida</taxon>
        <taxon>Babesiidae</taxon>
        <taxon>Babesia</taxon>
    </lineage>
</organism>
<dbReference type="GO" id="GO:0051721">
    <property type="term" value="F:protein phosphatase 2A binding"/>
    <property type="evidence" value="ECO:0007669"/>
    <property type="project" value="TreeGrafter"/>
</dbReference>
<protein>
    <submittedName>
        <fullName evidence="2">TAP42 family protein</fullName>
    </submittedName>
</protein>
<evidence type="ECO:0000313" key="2">
    <source>
        <dbReference type="EMBL" id="GFE55344.1"/>
    </source>
</evidence>
<sequence>MGCVGDGSDLEVLERLFEKAFGQYWMMQWCHQGYDKFRPFPSELSAAMVLWQDRVPALDEEQVGYALDTEGGSTSSSGSSMEAERQHKLRALGQLEVAFQLIMVGCDALDIISRNDDLSDIHTDALKYLMLPYLAAHVAIQKPEMKHRAIMLRRGLVYLTEFMNTLSGLKLLLEREDLYWNRNVTDVPSERRNFRVESTKWSVQLLGDLRPILNSAESVEQFLRCANADAVDEEAARSQMISLLHLFSCDAISLYDMIQMEIPMLERYMSEAKSGKKEDNQDHKSNSMRKPWTIYVDGVSKLDPTTAHFLYKRLIFVPGHNLPEISLDECARIEMEMDVKTIGTKTQEKRAKSPRSECSGDSEASDSDYTSDSRDDDEVAKEKAKWDDWKDDHPKGSGNKNRNVG</sequence>
<dbReference type="GO" id="GO:0009966">
    <property type="term" value="P:regulation of signal transduction"/>
    <property type="evidence" value="ECO:0007669"/>
    <property type="project" value="InterPro"/>
</dbReference>
<name>A0A9W5TEZ8_BABOV</name>
<evidence type="ECO:0000256" key="1">
    <source>
        <dbReference type="SAM" id="MobiDB-lite"/>
    </source>
</evidence>
<dbReference type="GO" id="GO:0005829">
    <property type="term" value="C:cytosol"/>
    <property type="evidence" value="ECO:0007669"/>
    <property type="project" value="TreeGrafter"/>
</dbReference>
<keyword evidence="3" id="KW-1185">Reference proteome</keyword>
<feature type="compositionally biased region" description="Basic and acidic residues" evidence="1">
    <location>
        <begin position="346"/>
        <end position="355"/>
    </location>
</feature>
<reference evidence="2" key="1">
    <citation type="submission" date="2019-12" db="EMBL/GenBank/DDBJ databases">
        <title>Genome sequence of Babesia ovis.</title>
        <authorList>
            <person name="Yamagishi J."/>
            <person name="Sevinc F."/>
            <person name="Xuan X."/>
        </authorList>
    </citation>
    <scope>NUCLEOTIDE SEQUENCE</scope>
    <source>
        <strain evidence="2">Selcuk</strain>
    </source>
</reference>
<dbReference type="PANTHER" id="PTHR10933">
    <property type="entry name" value="IMMUNOGLOBULIN-BINDING PROTEIN 1"/>
    <property type="match status" value="1"/>
</dbReference>
<dbReference type="PANTHER" id="PTHR10933:SF9">
    <property type="entry name" value="IMMUNOGLOBULIN-BINDING PROTEIN 1"/>
    <property type="match status" value="1"/>
</dbReference>
<dbReference type="Proteomes" id="UP001057455">
    <property type="component" value="Unassembled WGS sequence"/>
</dbReference>
<dbReference type="AlphaFoldDB" id="A0A9W5TEZ8"/>
<gene>
    <name evidence="2" type="ORF">BaOVIS_027480</name>
</gene>
<dbReference type="EMBL" id="BLIY01000020">
    <property type="protein sequence ID" value="GFE55344.1"/>
    <property type="molecule type" value="Genomic_DNA"/>
</dbReference>
<evidence type="ECO:0000313" key="3">
    <source>
        <dbReference type="Proteomes" id="UP001057455"/>
    </source>
</evidence>
<feature type="region of interest" description="Disordered" evidence="1">
    <location>
        <begin position="344"/>
        <end position="405"/>
    </location>
</feature>
<dbReference type="InterPro" id="IPR007304">
    <property type="entry name" value="TAP46-like"/>
</dbReference>
<comment type="caution">
    <text evidence="2">The sequence shown here is derived from an EMBL/GenBank/DDBJ whole genome shotgun (WGS) entry which is preliminary data.</text>
</comment>
<accession>A0A9W5TEZ8</accession>
<feature type="compositionally biased region" description="Basic and acidic residues" evidence="1">
    <location>
        <begin position="380"/>
        <end position="395"/>
    </location>
</feature>
<dbReference type="Pfam" id="PF04177">
    <property type="entry name" value="TAP42"/>
    <property type="match status" value="1"/>
</dbReference>
<dbReference type="InterPro" id="IPR038511">
    <property type="entry name" value="TAP42/TAP46-like_sf"/>
</dbReference>
<dbReference type="GO" id="GO:0035303">
    <property type="term" value="P:regulation of dephosphorylation"/>
    <property type="evidence" value="ECO:0007669"/>
    <property type="project" value="TreeGrafter"/>
</dbReference>